<dbReference type="KEGG" id="rfr:Rfer_2033"/>
<dbReference type="Proteomes" id="UP000008332">
    <property type="component" value="Chromosome"/>
</dbReference>
<dbReference type="Pfam" id="PF13307">
    <property type="entry name" value="Helicase_C_2"/>
    <property type="match status" value="1"/>
</dbReference>
<keyword evidence="4 11" id="KW-0378">Hydrolase</keyword>
<evidence type="ECO:0000256" key="7">
    <source>
        <dbReference type="ARBA" id="ARBA00023004"/>
    </source>
</evidence>
<evidence type="ECO:0000256" key="8">
    <source>
        <dbReference type="ARBA" id="ARBA00023014"/>
    </source>
</evidence>
<dbReference type="InterPro" id="IPR014013">
    <property type="entry name" value="Helic_SF1/SF2_ATP-bd_DinG/Rad3"/>
</dbReference>
<keyword evidence="14" id="KW-1185">Reference proteome</keyword>
<dbReference type="GO" id="GO:0006281">
    <property type="term" value="P:DNA repair"/>
    <property type="evidence" value="ECO:0007669"/>
    <property type="project" value="TreeGrafter"/>
</dbReference>
<keyword evidence="2 11" id="KW-0479">Metal-binding</keyword>
<protein>
    <recommendedName>
        <fullName evidence="11">ATP-dependent DNA helicase DinG</fullName>
        <ecNumber evidence="11">5.6.2.3</ecNumber>
    </recommendedName>
    <alternativeName>
        <fullName evidence="11">DNA 5'-3' helicase DinG</fullName>
    </alternativeName>
</protein>
<accession>Q21WU5</accession>
<evidence type="ECO:0000256" key="10">
    <source>
        <dbReference type="ARBA" id="ARBA00023235"/>
    </source>
</evidence>
<evidence type="ECO:0000256" key="2">
    <source>
        <dbReference type="ARBA" id="ARBA00022723"/>
    </source>
</evidence>
<dbReference type="GO" id="GO:0003677">
    <property type="term" value="F:DNA binding"/>
    <property type="evidence" value="ECO:0007669"/>
    <property type="project" value="UniProtKB-UniRule"/>
</dbReference>
<evidence type="ECO:0000259" key="12">
    <source>
        <dbReference type="PROSITE" id="PS51193"/>
    </source>
</evidence>
<feature type="binding site" evidence="11">
    <location>
        <position position="128"/>
    </location>
    <ligand>
        <name>[4Fe-4S] cluster</name>
        <dbReference type="ChEBI" id="CHEBI:49883"/>
    </ligand>
</feature>
<dbReference type="EMBL" id="CP000267">
    <property type="protein sequence ID" value="ABD69758.1"/>
    <property type="molecule type" value="Genomic_DNA"/>
</dbReference>
<dbReference type="HOGENOM" id="CLU_012117_4_1_4"/>
<dbReference type="PANTHER" id="PTHR11472:SF59">
    <property type="entry name" value="ATP-DEPENDENT DNA HELICASE DING"/>
    <property type="match status" value="1"/>
</dbReference>
<feature type="binding site" evidence="11">
    <location>
        <position position="216"/>
    </location>
    <ligand>
        <name>[4Fe-4S] cluster</name>
        <dbReference type="ChEBI" id="CHEBI:49883"/>
    </ligand>
</feature>
<keyword evidence="1 11" id="KW-0004">4Fe-4S</keyword>
<evidence type="ECO:0000313" key="13">
    <source>
        <dbReference type="EMBL" id="ABD69758.1"/>
    </source>
</evidence>
<dbReference type="STRING" id="338969.Rfer_2033"/>
<dbReference type="GO" id="GO:0043139">
    <property type="term" value="F:5'-3' DNA helicase activity"/>
    <property type="evidence" value="ECO:0007669"/>
    <property type="project" value="UniProtKB-UniRule"/>
</dbReference>
<dbReference type="eggNOG" id="COG1199">
    <property type="taxonomic scope" value="Bacteria"/>
</dbReference>
<dbReference type="EC" id="5.6.2.3" evidence="11"/>
<comment type="cofactor">
    <cofactor evidence="11">
        <name>[4Fe-4S] cluster</name>
        <dbReference type="ChEBI" id="CHEBI:49883"/>
    </cofactor>
    <text evidence="11">Binds 1 [4Fe-4S] cluster.</text>
</comment>
<keyword evidence="3 11" id="KW-0547">Nucleotide-binding</keyword>
<feature type="binding site" evidence="11">
    <location>
        <position position="221"/>
    </location>
    <ligand>
        <name>[4Fe-4S] cluster</name>
        <dbReference type="ChEBI" id="CHEBI:49883"/>
    </ligand>
</feature>
<reference evidence="14" key="1">
    <citation type="submission" date="2006-02" db="EMBL/GenBank/DDBJ databases">
        <title>Complete sequence of chromosome of Rhodoferax ferrireducens DSM 15236.</title>
        <authorList>
            <person name="Copeland A."/>
            <person name="Lucas S."/>
            <person name="Lapidus A."/>
            <person name="Barry K."/>
            <person name="Detter J.C."/>
            <person name="Glavina del Rio T."/>
            <person name="Hammon N."/>
            <person name="Israni S."/>
            <person name="Pitluck S."/>
            <person name="Brettin T."/>
            <person name="Bruce D."/>
            <person name="Han C."/>
            <person name="Tapia R."/>
            <person name="Gilna P."/>
            <person name="Kiss H."/>
            <person name="Schmutz J."/>
            <person name="Larimer F."/>
            <person name="Land M."/>
            <person name="Kyrpides N."/>
            <person name="Ivanova N."/>
            <person name="Richardson P."/>
        </authorList>
    </citation>
    <scope>NUCLEOTIDE SEQUENCE [LARGE SCALE GENOMIC DNA]</scope>
    <source>
        <strain evidence="14">ATCC BAA-621 / DSM 15236 / T118</strain>
    </source>
</reference>
<organism evidence="13 14">
    <name type="scientific">Albidiferax ferrireducens (strain ATCC BAA-621 / DSM 15236 / T118)</name>
    <name type="common">Rhodoferax ferrireducens</name>
    <dbReference type="NCBI Taxonomy" id="338969"/>
    <lineage>
        <taxon>Bacteria</taxon>
        <taxon>Pseudomonadati</taxon>
        <taxon>Pseudomonadota</taxon>
        <taxon>Betaproteobacteria</taxon>
        <taxon>Burkholderiales</taxon>
        <taxon>Comamonadaceae</taxon>
        <taxon>Rhodoferax</taxon>
    </lineage>
</organism>
<dbReference type="RefSeq" id="WP_011464326.1">
    <property type="nucleotide sequence ID" value="NC_007908.1"/>
</dbReference>
<comment type="function">
    <text evidence="11">DNA-dependent ATPase and 5'-3' DNA helicase. Unwinds D-loops, R-loops, forked DNA and G-quadruplex DNA.</text>
</comment>
<evidence type="ECO:0000256" key="3">
    <source>
        <dbReference type="ARBA" id="ARBA00022741"/>
    </source>
</evidence>
<name>Q21WU5_ALBFT</name>
<evidence type="ECO:0000256" key="1">
    <source>
        <dbReference type="ARBA" id="ARBA00022485"/>
    </source>
</evidence>
<dbReference type="InterPro" id="IPR039000">
    <property type="entry name" value="DinG_proteobact"/>
</dbReference>
<dbReference type="InterPro" id="IPR014001">
    <property type="entry name" value="Helicase_ATP-bd"/>
</dbReference>
<dbReference type="GO" id="GO:0016887">
    <property type="term" value="F:ATP hydrolysis activity"/>
    <property type="evidence" value="ECO:0007669"/>
    <property type="project" value="RHEA"/>
</dbReference>
<comment type="catalytic activity">
    <reaction evidence="11">
        <text>ATP + H2O = ADP + phosphate + H(+)</text>
        <dbReference type="Rhea" id="RHEA:13065"/>
        <dbReference type="ChEBI" id="CHEBI:15377"/>
        <dbReference type="ChEBI" id="CHEBI:15378"/>
        <dbReference type="ChEBI" id="CHEBI:30616"/>
        <dbReference type="ChEBI" id="CHEBI:43474"/>
        <dbReference type="ChEBI" id="CHEBI:456216"/>
        <dbReference type="EC" id="5.6.2.3"/>
    </reaction>
</comment>
<keyword evidence="10 11" id="KW-0413">Isomerase</keyword>
<dbReference type="SUPFAM" id="SSF52540">
    <property type="entry name" value="P-loop containing nucleoside triphosphate hydrolases"/>
    <property type="match status" value="1"/>
</dbReference>
<dbReference type="OrthoDB" id="9805194at2"/>
<dbReference type="Gene3D" id="3.40.50.300">
    <property type="entry name" value="P-loop containing nucleotide triphosphate hydrolases"/>
    <property type="match status" value="2"/>
</dbReference>
<dbReference type="InterPro" id="IPR006555">
    <property type="entry name" value="ATP-dep_Helicase_C"/>
</dbReference>
<dbReference type="HAMAP" id="MF_02205">
    <property type="entry name" value="DinG_proteobact"/>
    <property type="match status" value="1"/>
</dbReference>
<dbReference type="GO" id="GO:0033677">
    <property type="term" value="F:DNA/RNA helicase activity"/>
    <property type="evidence" value="ECO:0007669"/>
    <property type="project" value="TreeGrafter"/>
</dbReference>
<dbReference type="GO" id="GO:0005524">
    <property type="term" value="F:ATP binding"/>
    <property type="evidence" value="ECO:0007669"/>
    <property type="project" value="UniProtKB-UniRule"/>
</dbReference>
<dbReference type="InterPro" id="IPR045028">
    <property type="entry name" value="DinG/Rad3-like"/>
</dbReference>
<feature type="domain" description="Helicase ATP-binding" evidence="12">
    <location>
        <begin position="16"/>
        <end position="327"/>
    </location>
</feature>
<feature type="binding site" evidence="11">
    <location>
        <position position="227"/>
    </location>
    <ligand>
        <name>[4Fe-4S] cluster</name>
        <dbReference type="ChEBI" id="CHEBI:49883"/>
    </ligand>
</feature>
<dbReference type="GO" id="GO:0009432">
    <property type="term" value="P:SOS response"/>
    <property type="evidence" value="ECO:0007669"/>
    <property type="project" value="TreeGrafter"/>
</dbReference>
<keyword evidence="6 11" id="KW-0067">ATP-binding</keyword>
<dbReference type="PANTHER" id="PTHR11472">
    <property type="entry name" value="DNA REPAIR DEAD HELICASE RAD3/XP-D SUBFAMILY MEMBER"/>
    <property type="match status" value="1"/>
</dbReference>
<gene>
    <name evidence="11" type="primary">dinG</name>
    <name evidence="13" type="ordered locus">Rfer_2033</name>
</gene>
<evidence type="ECO:0000256" key="5">
    <source>
        <dbReference type="ARBA" id="ARBA00022806"/>
    </source>
</evidence>
<evidence type="ECO:0000256" key="4">
    <source>
        <dbReference type="ARBA" id="ARBA00022801"/>
    </source>
</evidence>
<dbReference type="PROSITE" id="PS51193">
    <property type="entry name" value="HELICASE_ATP_BIND_2"/>
    <property type="match status" value="1"/>
</dbReference>
<dbReference type="Pfam" id="PF06733">
    <property type="entry name" value="DEAD_2"/>
    <property type="match status" value="1"/>
</dbReference>
<dbReference type="InterPro" id="IPR010614">
    <property type="entry name" value="RAD3-like_helicase_DEAD"/>
</dbReference>
<dbReference type="AlphaFoldDB" id="Q21WU5"/>
<evidence type="ECO:0000256" key="6">
    <source>
        <dbReference type="ARBA" id="ARBA00022840"/>
    </source>
</evidence>
<proteinExistence type="inferred from homology"/>
<evidence type="ECO:0000256" key="9">
    <source>
        <dbReference type="ARBA" id="ARBA00023125"/>
    </source>
</evidence>
<keyword evidence="8 11" id="KW-0411">Iron-sulfur</keyword>
<dbReference type="InterPro" id="IPR027417">
    <property type="entry name" value="P-loop_NTPase"/>
</dbReference>
<dbReference type="SMART" id="SM00491">
    <property type="entry name" value="HELICc2"/>
    <property type="match status" value="1"/>
</dbReference>
<keyword evidence="7 11" id="KW-0408">Iron</keyword>
<dbReference type="SMART" id="SM00487">
    <property type="entry name" value="DEXDc"/>
    <property type="match status" value="1"/>
</dbReference>
<dbReference type="GO" id="GO:0046872">
    <property type="term" value="F:metal ion binding"/>
    <property type="evidence" value="ECO:0007669"/>
    <property type="project" value="UniProtKB-KW"/>
</dbReference>
<comment type="similarity">
    <text evidence="11">Belongs to the helicase family. DinG subfamily. Type 1 sub-subfamily.</text>
</comment>
<evidence type="ECO:0000313" key="14">
    <source>
        <dbReference type="Proteomes" id="UP000008332"/>
    </source>
</evidence>
<evidence type="ECO:0000256" key="11">
    <source>
        <dbReference type="HAMAP-Rule" id="MF_02205"/>
    </source>
</evidence>
<dbReference type="GO" id="GO:0051539">
    <property type="term" value="F:4 iron, 4 sulfur cluster binding"/>
    <property type="evidence" value="ECO:0007669"/>
    <property type="project" value="UniProtKB-UniRule"/>
</dbReference>
<sequence length="716" mass="77390">MSTDDLAGLSLAAFDQMVDATAGFRSRPGQRDMAQQIASALSGVTLGEHAEPNKSIAVIQAGTGVGKSAAYLATTVALALARKTRVVISTATVALQEQLMTKDLPALAAVLESPFVFALAKGRGRYVCKFKLERLAGPGGDELNEELFGVDEDTPPTRAAFAAQLQGVDPEERRMKLYDALATALSQGKWDGDRDKLAEQPDARDWSAVAAERHSCTARHCPRFRDCSYYQARTQLAEANVIVANHDLVLASLGMNALPELEKCLVVFDEGHHLPAVALDQFSSSMDLSSLRWLDKLPKILLEVSEKISRTPDQDVNTLAQQLKTALLDVSRIAMDLLRTGGTGYDGTQRFKNGVLPVVLLEPMTLIQGHARGLSGVLEALGAELKRRAKEDPALALSSSLLYAKLGPMAPRLGSVLATSGMLLQQGPQPLAKWLKSDTSSGLVFMSAHACPIVPGELLQQSLWRQVRGAVITSATLTSCGSFDFFLQEAGLDNDETVSTLEVASPFNYTAQGRLIVVETVADPKNVEAYTRELVAELLLDLSQIEHGALALFTSRVQMKAAVDALSPTLQDVVLVQGQMARTRLLATHQARVEAGRPSVIFGLQSFGEGLDLPGRLCETVLIAKLPFSPPSDPVEEARSEWLKSVGRDPFSELVVPATGIRLLQWTGRAIRTEEDVATVICYDRRLLTMAFGRRMLQGLPAYAVLRRSAGVLRAM</sequence>
<keyword evidence="9 11" id="KW-0238">DNA-binding</keyword>
<keyword evidence="5 11" id="KW-0347">Helicase</keyword>
<dbReference type="NCBIfam" id="NF008729">
    <property type="entry name" value="PRK11747.1"/>
    <property type="match status" value="1"/>
</dbReference>